<dbReference type="Proteomes" id="UP000324222">
    <property type="component" value="Unassembled WGS sequence"/>
</dbReference>
<evidence type="ECO:0000313" key="2">
    <source>
        <dbReference type="Proteomes" id="UP000324222"/>
    </source>
</evidence>
<protein>
    <submittedName>
        <fullName evidence="1">Uncharacterized protein</fullName>
    </submittedName>
</protein>
<reference evidence="1 2" key="1">
    <citation type="submission" date="2019-05" db="EMBL/GenBank/DDBJ databases">
        <title>Another draft genome of Portunus trituberculatus and its Hox gene families provides insights of decapod evolution.</title>
        <authorList>
            <person name="Jeong J.-H."/>
            <person name="Song I."/>
            <person name="Kim S."/>
            <person name="Choi T."/>
            <person name="Kim D."/>
            <person name="Ryu S."/>
            <person name="Kim W."/>
        </authorList>
    </citation>
    <scope>NUCLEOTIDE SEQUENCE [LARGE SCALE GENOMIC DNA]</scope>
    <source>
        <tissue evidence="1">Muscle</tissue>
    </source>
</reference>
<gene>
    <name evidence="1" type="ORF">E2C01_069890</name>
</gene>
<accession>A0A5B7HSR9</accession>
<comment type="caution">
    <text evidence="1">The sequence shown here is derived from an EMBL/GenBank/DDBJ whole genome shotgun (WGS) entry which is preliminary data.</text>
</comment>
<dbReference type="EMBL" id="VSRR010041280">
    <property type="protein sequence ID" value="MPC75500.1"/>
    <property type="molecule type" value="Genomic_DNA"/>
</dbReference>
<evidence type="ECO:0000313" key="1">
    <source>
        <dbReference type="EMBL" id="MPC75500.1"/>
    </source>
</evidence>
<name>A0A5B7HSR9_PORTR</name>
<organism evidence="1 2">
    <name type="scientific">Portunus trituberculatus</name>
    <name type="common">Swimming crab</name>
    <name type="synonym">Neptunus trituberculatus</name>
    <dbReference type="NCBI Taxonomy" id="210409"/>
    <lineage>
        <taxon>Eukaryota</taxon>
        <taxon>Metazoa</taxon>
        <taxon>Ecdysozoa</taxon>
        <taxon>Arthropoda</taxon>
        <taxon>Crustacea</taxon>
        <taxon>Multicrustacea</taxon>
        <taxon>Malacostraca</taxon>
        <taxon>Eumalacostraca</taxon>
        <taxon>Eucarida</taxon>
        <taxon>Decapoda</taxon>
        <taxon>Pleocyemata</taxon>
        <taxon>Brachyura</taxon>
        <taxon>Eubrachyura</taxon>
        <taxon>Portunoidea</taxon>
        <taxon>Portunidae</taxon>
        <taxon>Portuninae</taxon>
        <taxon>Portunus</taxon>
    </lineage>
</organism>
<proteinExistence type="predicted"/>
<dbReference type="AlphaFoldDB" id="A0A5B7HSR9"/>
<keyword evidence="2" id="KW-1185">Reference proteome</keyword>
<sequence>MRGPFGVRGLTSWQWPGSGVWRVFAHSDPCGALRGCIVTALTPTRLLGWTFGEEGFVLVPV</sequence>